<sequence length="169" mass="18795">MSKVLIVSDSHGLTKELEFIRERHLQEVDLMIHCGDSQLMPDNKAITGYFTVAGNCDFGSFPEELISDVAGKKFFITHGHRYSVKSSLMPLKYKAQEVSADIVCFGHSHVLGAEVVDGTLFVNPGSIRLPRGRSEKTYVILDLLDNRIKMSVYESNGREIAGLVSDFTL</sequence>
<evidence type="ECO:0000313" key="4">
    <source>
        <dbReference type="EMBL" id="AZU63535.1"/>
    </source>
</evidence>
<dbReference type="InterPro" id="IPR029052">
    <property type="entry name" value="Metallo-depent_PP-like"/>
</dbReference>
<dbReference type="Proteomes" id="UP000282892">
    <property type="component" value="Chromosome"/>
</dbReference>
<evidence type="ECO:0000256" key="2">
    <source>
        <dbReference type="RuleBase" id="RU362039"/>
    </source>
</evidence>
<dbReference type="SUPFAM" id="SSF56300">
    <property type="entry name" value="Metallo-dependent phosphatases"/>
    <property type="match status" value="1"/>
</dbReference>
<dbReference type="NCBIfam" id="TIGR00040">
    <property type="entry name" value="yfcE"/>
    <property type="match status" value="1"/>
</dbReference>
<keyword evidence="5" id="KW-1185">Reference proteome</keyword>
<dbReference type="CDD" id="cd00841">
    <property type="entry name" value="MPP_YfcE"/>
    <property type="match status" value="1"/>
</dbReference>
<evidence type="ECO:0000259" key="3">
    <source>
        <dbReference type="Pfam" id="PF12850"/>
    </source>
</evidence>
<dbReference type="GO" id="GO:0046872">
    <property type="term" value="F:metal ion binding"/>
    <property type="evidence" value="ECO:0007669"/>
    <property type="project" value="UniProtKB-KW"/>
</dbReference>
<comment type="similarity">
    <text evidence="1 2">Belongs to the metallophosphoesterase superfamily. YfcE family.</text>
</comment>
<reference evidence="4 5" key="1">
    <citation type="submission" date="2017-07" db="EMBL/GenBank/DDBJ databases">
        <title>The complete genome sequence of Bacillus mesonae strain H20-5, an efficient strain improving plant abiotic stress resistance.</title>
        <authorList>
            <person name="Kim S.Y."/>
            <person name="Song H."/>
            <person name="Sang M.K."/>
            <person name="Weon H.-Y."/>
            <person name="Song J."/>
        </authorList>
    </citation>
    <scope>NUCLEOTIDE SEQUENCE [LARGE SCALE GENOMIC DNA]</scope>
    <source>
        <strain evidence="4 5">H20-5</strain>
    </source>
</reference>
<dbReference type="RefSeq" id="WP_066385993.1">
    <property type="nucleotide sequence ID" value="NZ_CP022572.1"/>
</dbReference>
<dbReference type="InterPro" id="IPR041802">
    <property type="entry name" value="MPP_YfcE"/>
</dbReference>
<dbReference type="Gene3D" id="3.60.21.10">
    <property type="match status" value="1"/>
</dbReference>
<keyword evidence="2" id="KW-0479">Metal-binding</keyword>
<dbReference type="InterPro" id="IPR024654">
    <property type="entry name" value="Calcineurin-like_PHP_lpxH"/>
</dbReference>
<evidence type="ECO:0000313" key="5">
    <source>
        <dbReference type="Proteomes" id="UP000282892"/>
    </source>
</evidence>
<dbReference type="PANTHER" id="PTHR11124">
    <property type="entry name" value="VACUOLAR SORTING PROTEIN VPS29"/>
    <property type="match status" value="1"/>
</dbReference>
<dbReference type="InterPro" id="IPR000979">
    <property type="entry name" value="Phosphodiesterase_MJ0936/Vps29"/>
</dbReference>
<feature type="domain" description="Calcineurin-like phosphoesterase" evidence="3">
    <location>
        <begin position="3"/>
        <end position="144"/>
    </location>
</feature>
<dbReference type="AlphaFoldDB" id="A0A3T0I2G5"/>
<protein>
    <recommendedName>
        <fullName evidence="2">Phosphoesterase</fullName>
        <ecNumber evidence="2">3.1.4.-</ecNumber>
    </recommendedName>
</protein>
<dbReference type="GO" id="GO:0016787">
    <property type="term" value="F:hydrolase activity"/>
    <property type="evidence" value="ECO:0007669"/>
    <property type="project" value="UniProtKB-UniRule"/>
</dbReference>
<dbReference type="KEGG" id="nmk:CHR53_20935"/>
<dbReference type="OrthoDB" id="9800565at2"/>
<comment type="cofactor">
    <cofactor evidence="2">
        <name>a divalent metal cation</name>
        <dbReference type="ChEBI" id="CHEBI:60240"/>
    </cofactor>
</comment>
<proteinExistence type="inferred from homology"/>
<gene>
    <name evidence="4" type="ORF">CHR53_20935</name>
</gene>
<accession>A0A3T0I2G5</accession>
<dbReference type="EMBL" id="CP022572">
    <property type="protein sequence ID" value="AZU63535.1"/>
    <property type="molecule type" value="Genomic_DNA"/>
</dbReference>
<dbReference type="STRING" id="1193713.GCA_001636315_01068"/>
<organism evidence="4 5">
    <name type="scientific">Neobacillus mesonae</name>
    <dbReference type="NCBI Taxonomy" id="1193713"/>
    <lineage>
        <taxon>Bacteria</taxon>
        <taxon>Bacillati</taxon>
        <taxon>Bacillota</taxon>
        <taxon>Bacilli</taxon>
        <taxon>Bacillales</taxon>
        <taxon>Bacillaceae</taxon>
        <taxon>Neobacillus</taxon>
    </lineage>
</organism>
<dbReference type="EC" id="3.1.4.-" evidence="2"/>
<dbReference type="Pfam" id="PF12850">
    <property type="entry name" value="Metallophos_2"/>
    <property type="match status" value="1"/>
</dbReference>
<name>A0A3T0I2G5_9BACI</name>
<evidence type="ECO:0000256" key="1">
    <source>
        <dbReference type="ARBA" id="ARBA00008950"/>
    </source>
</evidence>